<evidence type="ECO:0000256" key="6">
    <source>
        <dbReference type="ARBA" id="ARBA00023136"/>
    </source>
</evidence>
<reference evidence="9 10" key="1">
    <citation type="journal article" date="2015" name="Antonie Van Leeuwenhoek">
        <title>Oricola cellulosilytica gen. nov., sp. nov., a cellulose-degrading bacterium of the family Phyllobacteriaceae isolated from surface seashore water, and emended descriptions of Mesorhizobium loti and Phyllobacterium myrsinacearum.</title>
        <authorList>
            <person name="Hameed A."/>
            <person name="Shahina M."/>
            <person name="Lai W.A."/>
            <person name="Lin S.Y."/>
            <person name="Young L.S."/>
            <person name="Liu Y.C."/>
            <person name="Hsu Y.H."/>
            <person name="Young C.C."/>
        </authorList>
    </citation>
    <scope>NUCLEOTIDE SEQUENCE [LARGE SCALE GENOMIC DNA]</scope>
    <source>
        <strain evidence="9 10">KCTC 52183</strain>
    </source>
</reference>
<evidence type="ECO:0000259" key="8">
    <source>
        <dbReference type="SMART" id="SM00014"/>
    </source>
</evidence>
<evidence type="ECO:0000256" key="3">
    <source>
        <dbReference type="ARBA" id="ARBA00022475"/>
    </source>
</evidence>
<feature type="transmembrane region" description="Helical" evidence="7">
    <location>
        <begin position="422"/>
        <end position="441"/>
    </location>
</feature>
<feature type="transmembrane region" description="Helical" evidence="7">
    <location>
        <begin position="453"/>
        <end position="470"/>
    </location>
</feature>
<dbReference type="PANTHER" id="PTHR30353:SF15">
    <property type="entry name" value="INNER MEMBRANE PROTEIN YABI"/>
    <property type="match status" value="1"/>
</dbReference>
<evidence type="ECO:0000256" key="1">
    <source>
        <dbReference type="ARBA" id="ARBA00004651"/>
    </source>
</evidence>
<dbReference type="Pfam" id="PF09335">
    <property type="entry name" value="VTT_dom"/>
    <property type="match status" value="1"/>
</dbReference>
<feature type="transmembrane region" description="Helical" evidence="7">
    <location>
        <begin position="178"/>
        <end position="197"/>
    </location>
</feature>
<dbReference type="Gene3D" id="1.20.144.10">
    <property type="entry name" value="Phosphatidic acid phosphatase type 2/haloperoxidase"/>
    <property type="match status" value="2"/>
</dbReference>
<feature type="transmembrane region" description="Helical" evidence="7">
    <location>
        <begin position="293"/>
        <end position="319"/>
    </location>
</feature>
<keyword evidence="10" id="KW-1185">Reference proteome</keyword>
<proteinExistence type="inferred from homology"/>
<feature type="transmembrane region" description="Helical" evidence="7">
    <location>
        <begin position="367"/>
        <end position="388"/>
    </location>
</feature>
<dbReference type="OrthoDB" id="9801622at2"/>
<dbReference type="InterPro" id="IPR032816">
    <property type="entry name" value="VTT_dom"/>
</dbReference>
<protein>
    <submittedName>
        <fullName evidence="9">Phosphatase PAP2 family protein</fullName>
    </submittedName>
</protein>
<evidence type="ECO:0000256" key="2">
    <source>
        <dbReference type="ARBA" id="ARBA00010792"/>
    </source>
</evidence>
<dbReference type="AlphaFoldDB" id="A0A4R0PA40"/>
<evidence type="ECO:0000256" key="5">
    <source>
        <dbReference type="ARBA" id="ARBA00022989"/>
    </source>
</evidence>
<organism evidence="9 10">
    <name type="scientific">Oricola cellulosilytica</name>
    <dbReference type="NCBI Taxonomy" id="1429082"/>
    <lineage>
        <taxon>Bacteria</taxon>
        <taxon>Pseudomonadati</taxon>
        <taxon>Pseudomonadota</taxon>
        <taxon>Alphaproteobacteria</taxon>
        <taxon>Hyphomicrobiales</taxon>
        <taxon>Ahrensiaceae</taxon>
        <taxon>Oricola</taxon>
    </lineage>
</organism>
<feature type="transmembrane region" description="Helical" evidence="7">
    <location>
        <begin position="244"/>
        <end position="262"/>
    </location>
</feature>
<dbReference type="InterPro" id="IPR000326">
    <property type="entry name" value="PAP2/HPO"/>
</dbReference>
<feature type="transmembrane region" description="Helical" evidence="7">
    <location>
        <begin position="31"/>
        <end position="52"/>
    </location>
</feature>
<keyword evidence="3" id="KW-1003">Cell membrane</keyword>
<gene>
    <name evidence="9" type="ORF">E0D97_08475</name>
</gene>
<sequence>MTSLIETAIAFLSAHPHVAYWAVFALATSEAIPVIGVVVPGTALILALSALVPSGVVVLWPLLIAATAGAIAGDGLSFWFGHRYKSQMLGIWPFSRYPAAVARSEAFIERHGGKSIFLARFTPGVRTFVPVMAGMLGMPVSRFYRVNVFSALVWAPAHVLPGVFVGAAFGVLGEAAKPVAILLVVAIAAGWIVSRLVRWALRRGIPLLTAGIDRIQAWANARDDGFGRKLGAALDMARHEARTIGVFGLFLLGAAWLFFGILEDVISGDPLVLVDTAIFRALQDLRTGPADTVMIAITEFGDTTVVIAVTIGVLLWLVAQRAWRTAAYWLVAIAGASALNTAIKVALHRARPNETLYSGWSAFSFPSGHSTVNLVLYGFLAILVAYNLRRRWRVSVALASATVITLIAFSRLYLGAHWFSDVAGGLAFGSAWLAILGFAYTRRPSEPIHPGGLFAYACVGLIAVGGFHSYRTHEADLERYTIESRQPVLRAENWWATDWRRQPARRIDLTGEIAEPINFQWAGSLEGLETALAGVGWSQAAPWTSLSALKWLTPDAAAADLPVMPEFSNGRLPSLMLVRPQAAGPGNSRLVLRIWRVDLRVVNGKAEPLWIGAAVEERVDGYYSLITLYRTQPDFDAPRRKLAEAMAAERTVLRDRLVEGPGWDGKVLLATQQGN</sequence>
<dbReference type="Proteomes" id="UP000291301">
    <property type="component" value="Unassembled WGS sequence"/>
</dbReference>
<feature type="domain" description="Phosphatidic acid phosphatase type 2/haloperoxidase" evidence="8">
    <location>
        <begin position="325"/>
        <end position="437"/>
    </location>
</feature>
<keyword evidence="5 7" id="KW-1133">Transmembrane helix</keyword>
<feature type="transmembrane region" description="Helical" evidence="7">
    <location>
        <begin position="326"/>
        <end position="347"/>
    </location>
</feature>
<dbReference type="RefSeq" id="WP_131567828.1">
    <property type="nucleotide sequence ID" value="NZ_JAINFK010000002.1"/>
</dbReference>
<comment type="caution">
    <text evidence="9">The sequence shown here is derived from an EMBL/GenBank/DDBJ whole genome shotgun (WGS) entry which is preliminary data.</text>
</comment>
<dbReference type="InterPro" id="IPR036938">
    <property type="entry name" value="PAP2/HPO_sf"/>
</dbReference>
<dbReference type="SMART" id="SM00014">
    <property type="entry name" value="acidPPc"/>
    <property type="match status" value="1"/>
</dbReference>
<dbReference type="EMBL" id="SJST01000003">
    <property type="protein sequence ID" value="TCD14120.1"/>
    <property type="molecule type" value="Genomic_DNA"/>
</dbReference>
<dbReference type="Pfam" id="PF01569">
    <property type="entry name" value="PAP2"/>
    <property type="match status" value="1"/>
</dbReference>
<evidence type="ECO:0000313" key="9">
    <source>
        <dbReference type="EMBL" id="TCD14120.1"/>
    </source>
</evidence>
<dbReference type="InterPro" id="IPR032818">
    <property type="entry name" value="DedA-like"/>
</dbReference>
<evidence type="ECO:0000313" key="10">
    <source>
        <dbReference type="Proteomes" id="UP000291301"/>
    </source>
</evidence>
<dbReference type="SUPFAM" id="SSF48317">
    <property type="entry name" value="Acid phosphatase/Vanadium-dependent haloperoxidase"/>
    <property type="match status" value="1"/>
</dbReference>
<accession>A0A4R0PA40</accession>
<dbReference type="CDD" id="cd03392">
    <property type="entry name" value="PAP2_like_2"/>
    <property type="match status" value="1"/>
</dbReference>
<evidence type="ECO:0000256" key="4">
    <source>
        <dbReference type="ARBA" id="ARBA00022692"/>
    </source>
</evidence>
<keyword evidence="4 7" id="KW-0812">Transmembrane</keyword>
<dbReference type="InterPro" id="IPR025902">
    <property type="entry name" value="LssY-like-C_dom"/>
</dbReference>
<evidence type="ECO:0000256" key="7">
    <source>
        <dbReference type="SAM" id="Phobius"/>
    </source>
</evidence>
<feature type="transmembrane region" description="Helical" evidence="7">
    <location>
        <begin position="58"/>
        <end position="80"/>
    </location>
</feature>
<feature type="transmembrane region" description="Helical" evidence="7">
    <location>
        <begin position="148"/>
        <end position="172"/>
    </location>
</feature>
<feature type="transmembrane region" description="Helical" evidence="7">
    <location>
        <begin position="395"/>
        <end position="416"/>
    </location>
</feature>
<dbReference type="Pfam" id="PF14067">
    <property type="entry name" value="LssY_C"/>
    <property type="match status" value="1"/>
</dbReference>
<dbReference type="GO" id="GO:0005886">
    <property type="term" value="C:plasma membrane"/>
    <property type="evidence" value="ECO:0007669"/>
    <property type="project" value="UniProtKB-SubCell"/>
</dbReference>
<dbReference type="PANTHER" id="PTHR30353">
    <property type="entry name" value="INNER MEMBRANE PROTEIN DEDA-RELATED"/>
    <property type="match status" value="1"/>
</dbReference>
<name>A0A4R0PA40_9HYPH</name>
<comment type="similarity">
    <text evidence="2">Belongs to the DedA family.</text>
</comment>
<comment type="subcellular location">
    <subcellularLocation>
        <location evidence="1">Cell membrane</location>
        <topology evidence="1">Multi-pass membrane protein</topology>
    </subcellularLocation>
</comment>
<keyword evidence="6 7" id="KW-0472">Membrane</keyword>